<dbReference type="PANTHER" id="PTHR13475:SF3">
    <property type="entry name" value="NEUGRIN"/>
    <property type="match status" value="1"/>
</dbReference>
<sequence length="358" mass="42128">MMRSILTTSGRLSVLNPTRSFARKGPSKLLDQRLTKFCEKYVENDLESFEETESDFMNVHEAHKDFEEEERKFSYKVSRLMVGRKYFKEKTRNFLTWFEKDQIRILHSQDSKKWTIDYLSEAFPADPAAIKNVIRTKPRPVDANSIKKHDEAVKKAWDLFKKGELELDSMMSEHLKKFSHRKLADNIPLESYQNEGVKLPKPKRNEFESIITSCKKYSNSKNEESPGKSQYAQIEHPNALRFPNKRSRDPEQTSTILESNNLHTQQVLTLKEYQKLAPEIVMEDSETESKSFPLDLKSINDTDTKIYNFTGLKHYQPTQIREKIKIPRSIWKKDKTYKVEDCFYDDNGEFLYRVPGLV</sequence>
<evidence type="ECO:0000313" key="2">
    <source>
        <dbReference type="Proteomes" id="UP000183832"/>
    </source>
</evidence>
<dbReference type="PANTHER" id="PTHR13475">
    <property type="entry name" value="NEUGRIN"/>
    <property type="match status" value="1"/>
</dbReference>
<dbReference type="GO" id="GO:0005634">
    <property type="term" value="C:nucleus"/>
    <property type="evidence" value="ECO:0007669"/>
    <property type="project" value="TreeGrafter"/>
</dbReference>
<protein>
    <submittedName>
        <fullName evidence="1">CLUMA_CG017643, isoform A</fullName>
    </submittedName>
</protein>
<dbReference type="InterPro" id="IPR010487">
    <property type="entry name" value="NGRN/Rrg9"/>
</dbReference>
<proteinExistence type="predicted"/>
<gene>
    <name evidence="1" type="ORF">CLUMA_CG017643</name>
</gene>
<dbReference type="EMBL" id="CVRI01000063">
    <property type="protein sequence ID" value="CRL04574.1"/>
    <property type="molecule type" value="Genomic_DNA"/>
</dbReference>
<keyword evidence="2" id="KW-1185">Reference proteome</keyword>
<dbReference type="AlphaFoldDB" id="A0A1J1IZI1"/>
<dbReference type="OrthoDB" id="6415470at2759"/>
<reference evidence="1 2" key="1">
    <citation type="submission" date="2015-04" db="EMBL/GenBank/DDBJ databases">
        <authorList>
            <person name="Syromyatnikov M.Y."/>
            <person name="Popov V.N."/>
        </authorList>
    </citation>
    <scope>NUCLEOTIDE SEQUENCE [LARGE SCALE GENOMIC DNA]</scope>
</reference>
<evidence type="ECO:0000313" key="1">
    <source>
        <dbReference type="EMBL" id="CRL04574.1"/>
    </source>
</evidence>
<accession>A0A1J1IZI1</accession>
<organism evidence="1 2">
    <name type="scientific">Clunio marinus</name>
    <dbReference type="NCBI Taxonomy" id="568069"/>
    <lineage>
        <taxon>Eukaryota</taxon>
        <taxon>Metazoa</taxon>
        <taxon>Ecdysozoa</taxon>
        <taxon>Arthropoda</taxon>
        <taxon>Hexapoda</taxon>
        <taxon>Insecta</taxon>
        <taxon>Pterygota</taxon>
        <taxon>Neoptera</taxon>
        <taxon>Endopterygota</taxon>
        <taxon>Diptera</taxon>
        <taxon>Nematocera</taxon>
        <taxon>Chironomoidea</taxon>
        <taxon>Chironomidae</taxon>
        <taxon>Clunio</taxon>
    </lineage>
</organism>
<dbReference type="Proteomes" id="UP000183832">
    <property type="component" value="Unassembled WGS sequence"/>
</dbReference>
<dbReference type="Pfam" id="PF06413">
    <property type="entry name" value="Neugrin"/>
    <property type="match status" value="1"/>
</dbReference>
<name>A0A1J1IZI1_9DIPT</name>